<reference evidence="9 10" key="1">
    <citation type="journal article" date="2010" name="Stand. Genomic Sci.">
        <title>Complete genome sequence of Ferrimonas balearica type strain (PAT).</title>
        <authorList>
            <person name="Nolan M."/>
            <person name="Sikorski J."/>
            <person name="Davenport K."/>
            <person name="Lucas S."/>
            <person name="Glavina Del Rio T."/>
            <person name="Tice H."/>
            <person name="Cheng J."/>
            <person name="Goodwin L."/>
            <person name="Pitluck S."/>
            <person name="Liolios K."/>
            <person name="Ivanova N."/>
            <person name="Mavromatis K."/>
            <person name="Ovchinnikova G."/>
            <person name="Pati A."/>
            <person name="Chen A."/>
            <person name="Palaniappan K."/>
            <person name="Land M."/>
            <person name="Hauser L."/>
            <person name="Chang Y."/>
            <person name="Jeffries C."/>
            <person name="Tapia R."/>
            <person name="Brettin T."/>
            <person name="Detter J."/>
            <person name="Han C."/>
            <person name="Yasawong M."/>
            <person name="Rohde M."/>
            <person name="Tindall B."/>
            <person name="Goker M."/>
            <person name="Woyke T."/>
            <person name="Bristow J."/>
            <person name="Eisen J."/>
            <person name="Markowitz V."/>
            <person name="Hugenholtz P."/>
            <person name="Kyrpides N."/>
            <person name="Klenk H."/>
            <person name="Lapidus A."/>
        </authorList>
    </citation>
    <scope>NUCLEOTIDE SEQUENCE [LARGE SCALE GENOMIC DNA]</scope>
    <source>
        <strain evidence="10">DSM 9799 / CCM 4581 / KCTC 23876 / PAT</strain>
    </source>
</reference>
<keyword evidence="2 4" id="KW-0560">Oxidoreductase</keyword>
<evidence type="ECO:0000256" key="1">
    <source>
        <dbReference type="ARBA" id="ARBA00009986"/>
    </source>
</evidence>
<evidence type="ECO:0000313" key="10">
    <source>
        <dbReference type="Proteomes" id="UP000006683"/>
    </source>
</evidence>
<dbReference type="CDD" id="cd07133">
    <property type="entry name" value="ALDH_CALDH_CalB"/>
    <property type="match status" value="1"/>
</dbReference>
<dbReference type="SUPFAM" id="SSF53720">
    <property type="entry name" value="ALDH-like"/>
    <property type="match status" value="1"/>
</dbReference>
<gene>
    <name evidence="9" type="ordered locus">Fbal_0690</name>
</gene>
<dbReference type="InterPro" id="IPR015590">
    <property type="entry name" value="Aldehyde_DH_dom"/>
</dbReference>
<dbReference type="PIRSF" id="PIRSF036492">
    <property type="entry name" value="ALDH"/>
    <property type="match status" value="1"/>
</dbReference>
<dbReference type="PANTHER" id="PTHR43570:SF20">
    <property type="entry name" value="ALDEHYDE DEHYDROGENASE ALDX-RELATED"/>
    <property type="match status" value="1"/>
</dbReference>
<feature type="domain" description="Aldehyde dehydrogenase" evidence="8">
    <location>
        <begin position="26"/>
        <end position="455"/>
    </location>
</feature>
<dbReference type="GO" id="GO:0004029">
    <property type="term" value="F:aldehyde dehydrogenase (NAD+) activity"/>
    <property type="evidence" value="ECO:0007669"/>
    <property type="project" value="TreeGrafter"/>
</dbReference>
<feature type="active site" evidence="5 6">
    <location>
        <position position="231"/>
    </location>
</feature>
<organism evidence="9 10">
    <name type="scientific">Ferrimonas balearica (strain DSM 9799 / CCM 4581 / KCTC 23876 / PAT)</name>
    <dbReference type="NCBI Taxonomy" id="550540"/>
    <lineage>
        <taxon>Bacteria</taxon>
        <taxon>Pseudomonadati</taxon>
        <taxon>Pseudomonadota</taxon>
        <taxon>Gammaproteobacteria</taxon>
        <taxon>Alteromonadales</taxon>
        <taxon>Ferrimonadaceae</taxon>
        <taxon>Ferrimonas</taxon>
    </lineage>
</organism>
<sequence length="486" mass="53190">MSEQTHVTDSAVQEDALHFHPGQMKALLTRQREAYRAEPMPSLEQRKAKLELLKAALLNHKDALCDALSQDFGHRAQYDTLLSDIMPCVGNIDYTLKRLGGWMKPSKRSPGLLLSPASVTVHYQPLGVVGILVPWNFPVMLSIGPLITVLAAGNRAMIKLSEFTPATNKAIRALLADAFDEDEVAVVEGEADAAAAFSALPFDHLLFTGSTAVGKHVMRAAADNLTPVTLELGGKSPTIIGPDMAIDTAVERMIWGKCLNAGQICTSPDYVLLPRAKVDEFVSAYCTRFARFYPKGLASQDYTSVVNARQYQRLVETLDDAVAKGAQALPATESYRDDDGHRLATVMLTGVTDEMRVMQEEIFGPLLPLVPYDSIDEALDYIQDRPRPLALYLMSFDEALQQRVLEQTHAGGVSINDTVLHVAAEDAPFGGIGPSGMGHYHGHEGFLTFSKAKTVLKRGKFNSAKFVHPPYGNAIHKLMLGFFLRK</sequence>
<evidence type="ECO:0000259" key="8">
    <source>
        <dbReference type="Pfam" id="PF00171"/>
    </source>
</evidence>
<evidence type="ECO:0000256" key="3">
    <source>
        <dbReference type="ARBA" id="ARBA00023027"/>
    </source>
</evidence>
<keyword evidence="10" id="KW-1185">Reference proteome</keyword>
<dbReference type="InterPro" id="IPR016162">
    <property type="entry name" value="Ald_DH_N"/>
</dbReference>
<dbReference type="GO" id="GO:0006081">
    <property type="term" value="P:aldehyde metabolic process"/>
    <property type="evidence" value="ECO:0007669"/>
    <property type="project" value="InterPro"/>
</dbReference>
<dbReference type="Proteomes" id="UP000006683">
    <property type="component" value="Chromosome"/>
</dbReference>
<protein>
    <recommendedName>
        <fullName evidence="4">Aldehyde dehydrogenase</fullName>
    </recommendedName>
</protein>
<dbReference type="AlphaFoldDB" id="E1SRT2"/>
<dbReference type="GO" id="GO:0005737">
    <property type="term" value="C:cytoplasm"/>
    <property type="evidence" value="ECO:0007669"/>
    <property type="project" value="TreeGrafter"/>
</dbReference>
<comment type="similarity">
    <text evidence="1 4 7">Belongs to the aldehyde dehydrogenase family.</text>
</comment>
<evidence type="ECO:0000256" key="6">
    <source>
        <dbReference type="PROSITE-ProRule" id="PRU10007"/>
    </source>
</evidence>
<dbReference type="Gene3D" id="3.40.605.10">
    <property type="entry name" value="Aldehyde Dehydrogenase, Chain A, domain 1"/>
    <property type="match status" value="1"/>
</dbReference>
<dbReference type="InterPro" id="IPR029510">
    <property type="entry name" value="Ald_DH_CS_GLU"/>
</dbReference>
<evidence type="ECO:0000256" key="4">
    <source>
        <dbReference type="PIRNR" id="PIRNR036492"/>
    </source>
</evidence>
<dbReference type="InterPro" id="IPR012394">
    <property type="entry name" value="Aldehyde_DH_NAD(P)"/>
</dbReference>
<keyword evidence="3" id="KW-0520">NAD</keyword>
<dbReference type="eggNOG" id="COG1012">
    <property type="taxonomic scope" value="Bacteria"/>
</dbReference>
<evidence type="ECO:0000313" key="9">
    <source>
        <dbReference type="EMBL" id="ADN74901.1"/>
    </source>
</evidence>
<dbReference type="Gene3D" id="3.40.309.10">
    <property type="entry name" value="Aldehyde Dehydrogenase, Chain A, domain 2"/>
    <property type="match status" value="1"/>
</dbReference>
<proteinExistence type="inferred from homology"/>
<evidence type="ECO:0000256" key="2">
    <source>
        <dbReference type="ARBA" id="ARBA00023002"/>
    </source>
</evidence>
<dbReference type="PANTHER" id="PTHR43570">
    <property type="entry name" value="ALDEHYDE DEHYDROGENASE"/>
    <property type="match status" value="1"/>
</dbReference>
<dbReference type="STRING" id="550540.Fbal_0690"/>
<dbReference type="HOGENOM" id="CLU_005391_3_6_6"/>
<evidence type="ECO:0000256" key="7">
    <source>
        <dbReference type="RuleBase" id="RU003345"/>
    </source>
</evidence>
<accession>E1SRT2</accession>
<dbReference type="InterPro" id="IPR016163">
    <property type="entry name" value="Ald_DH_C"/>
</dbReference>
<feature type="active site" evidence="5">
    <location>
        <position position="265"/>
    </location>
</feature>
<dbReference type="KEGG" id="fbl:Fbal_0690"/>
<dbReference type="PROSITE" id="PS00687">
    <property type="entry name" value="ALDEHYDE_DEHYDR_GLU"/>
    <property type="match status" value="1"/>
</dbReference>
<dbReference type="InterPro" id="IPR016161">
    <property type="entry name" value="Ald_DH/histidinol_DH"/>
</dbReference>
<dbReference type="EMBL" id="CP002209">
    <property type="protein sequence ID" value="ADN74901.1"/>
    <property type="molecule type" value="Genomic_DNA"/>
</dbReference>
<name>E1SRT2_FERBD</name>
<dbReference type="Pfam" id="PF00171">
    <property type="entry name" value="Aldedh"/>
    <property type="match status" value="1"/>
</dbReference>
<evidence type="ECO:0000256" key="5">
    <source>
        <dbReference type="PIRSR" id="PIRSR036492-1"/>
    </source>
</evidence>